<dbReference type="GO" id="GO:0004190">
    <property type="term" value="F:aspartic-type endopeptidase activity"/>
    <property type="evidence" value="ECO:0007669"/>
    <property type="project" value="UniProtKB-UniRule"/>
</dbReference>
<dbReference type="HAMAP" id="MF_00161">
    <property type="entry name" value="LspA"/>
    <property type="match status" value="1"/>
</dbReference>
<keyword evidence="7 9" id="KW-1133">Transmembrane helix</keyword>
<keyword evidence="13" id="KW-1185">Reference proteome</keyword>
<keyword evidence="4 9" id="KW-0812">Transmembrane</keyword>
<feature type="region of interest" description="Disordered" evidence="11">
    <location>
        <begin position="189"/>
        <end position="219"/>
    </location>
</feature>
<protein>
    <recommendedName>
        <fullName evidence="9">Lipoprotein signal peptidase</fullName>
        <ecNumber evidence="9">3.4.23.36</ecNumber>
    </recommendedName>
    <alternativeName>
        <fullName evidence="9">Prolipoprotein signal peptidase</fullName>
    </alternativeName>
    <alternativeName>
        <fullName evidence="9">Signal peptidase II</fullName>
        <shortName evidence="9">SPase II</shortName>
    </alternativeName>
</protein>
<evidence type="ECO:0000256" key="6">
    <source>
        <dbReference type="ARBA" id="ARBA00022801"/>
    </source>
</evidence>
<dbReference type="PANTHER" id="PTHR33695">
    <property type="entry name" value="LIPOPROTEIN SIGNAL PEPTIDASE"/>
    <property type="match status" value="1"/>
</dbReference>
<dbReference type="UniPathway" id="UPA00665"/>
<feature type="transmembrane region" description="Helical" evidence="9">
    <location>
        <begin position="27"/>
        <end position="46"/>
    </location>
</feature>
<comment type="pathway">
    <text evidence="9">Protein modification; lipoprotein biosynthesis (signal peptide cleavage).</text>
</comment>
<comment type="similarity">
    <text evidence="1 9 10">Belongs to the peptidase A8 family.</text>
</comment>
<comment type="function">
    <text evidence="9">This protein specifically catalyzes the removal of signal peptides from prolipoproteins.</text>
</comment>
<dbReference type="AlphaFoldDB" id="A0A418MUP3"/>
<feature type="active site" evidence="9">
    <location>
        <position position="159"/>
    </location>
</feature>
<proteinExistence type="inferred from homology"/>
<dbReference type="Proteomes" id="UP000283832">
    <property type="component" value="Unassembled WGS sequence"/>
</dbReference>
<keyword evidence="5 9" id="KW-0064">Aspartyl protease</keyword>
<dbReference type="OrthoDB" id="4308908at2"/>
<evidence type="ECO:0000256" key="1">
    <source>
        <dbReference type="ARBA" id="ARBA00006139"/>
    </source>
</evidence>
<sequence>MNAAPPAGSGTTESGTVPTSRRRPATILLGLAAFAVIVDVLTKHLALVELSDREPVRLLGGAVYLSLTRNSGAAWSLGKDYTWIFPLIAIGVLAWIGWMGRTLRSVPWAISLGLVVGGVTGNLIDRIFRAPGWFVGHVVDMISVFDPYGRVFPIFNVADSALVCGVVLAIGLEFTGRQRDGTRLVADDRKGVKSAGGAAGSAETAGDAADTDGGRRERA</sequence>
<comment type="catalytic activity">
    <reaction evidence="9">
        <text>Release of signal peptides from bacterial membrane prolipoproteins. Hydrolyzes -Xaa-Yaa-Zaa-|-(S,diacylglyceryl)Cys-, in which Xaa is hydrophobic (preferably Leu), and Yaa (Ala or Ser) and Zaa (Gly or Ala) have small, neutral side chains.</text>
        <dbReference type="EC" id="3.4.23.36"/>
    </reaction>
</comment>
<keyword evidence="6 9" id="KW-0378">Hydrolase</keyword>
<dbReference type="GO" id="GO:0006508">
    <property type="term" value="P:proteolysis"/>
    <property type="evidence" value="ECO:0007669"/>
    <property type="project" value="UniProtKB-KW"/>
</dbReference>
<name>A0A418MUP3_9ACTN</name>
<comment type="subcellular location">
    <subcellularLocation>
        <location evidence="9">Cell membrane</location>
        <topology evidence="9">Multi-pass membrane protein</topology>
    </subcellularLocation>
</comment>
<evidence type="ECO:0000256" key="7">
    <source>
        <dbReference type="ARBA" id="ARBA00022989"/>
    </source>
</evidence>
<dbReference type="InterPro" id="IPR001872">
    <property type="entry name" value="Peptidase_A8"/>
</dbReference>
<evidence type="ECO:0000256" key="10">
    <source>
        <dbReference type="RuleBase" id="RU004181"/>
    </source>
</evidence>
<feature type="transmembrane region" description="Helical" evidence="9">
    <location>
        <begin position="151"/>
        <end position="174"/>
    </location>
</feature>
<evidence type="ECO:0000256" key="5">
    <source>
        <dbReference type="ARBA" id="ARBA00022750"/>
    </source>
</evidence>
<organism evidence="12 13">
    <name type="scientific">Micromonospora radicis</name>
    <dbReference type="NCBI Taxonomy" id="1894971"/>
    <lineage>
        <taxon>Bacteria</taxon>
        <taxon>Bacillati</taxon>
        <taxon>Actinomycetota</taxon>
        <taxon>Actinomycetes</taxon>
        <taxon>Micromonosporales</taxon>
        <taxon>Micromonosporaceae</taxon>
        <taxon>Micromonospora</taxon>
    </lineage>
</organism>
<keyword evidence="8 9" id="KW-0472">Membrane</keyword>
<gene>
    <name evidence="9" type="primary">lspA</name>
    <name evidence="12" type="ORF">D2L64_12535</name>
</gene>
<evidence type="ECO:0000313" key="13">
    <source>
        <dbReference type="Proteomes" id="UP000283832"/>
    </source>
</evidence>
<evidence type="ECO:0000256" key="9">
    <source>
        <dbReference type="HAMAP-Rule" id="MF_00161"/>
    </source>
</evidence>
<accession>A0A418MUP3</accession>
<reference evidence="12 13" key="1">
    <citation type="submission" date="2018-08" db="EMBL/GenBank/DDBJ databases">
        <title>Jishengella sp. nov., isolated from a root of Azadirachta indica A. Juss. var. siamensis Valenton.</title>
        <authorList>
            <person name="Kuncharoen N."/>
            <person name="Tanasupawat S."/>
            <person name="Kudo T."/>
            <person name="Ohkuma M."/>
        </authorList>
    </citation>
    <scope>NUCLEOTIDE SEQUENCE [LARGE SCALE GENOMIC DNA]</scope>
    <source>
        <strain evidence="12 13">AZ1-13</strain>
    </source>
</reference>
<evidence type="ECO:0000256" key="4">
    <source>
        <dbReference type="ARBA" id="ARBA00022692"/>
    </source>
</evidence>
<dbReference type="GO" id="GO:0005886">
    <property type="term" value="C:plasma membrane"/>
    <property type="evidence" value="ECO:0007669"/>
    <property type="project" value="UniProtKB-SubCell"/>
</dbReference>
<dbReference type="PANTHER" id="PTHR33695:SF1">
    <property type="entry name" value="LIPOPROTEIN SIGNAL PEPTIDASE"/>
    <property type="match status" value="1"/>
</dbReference>
<feature type="transmembrane region" description="Helical" evidence="9">
    <location>
        <begin position="81"/>
        <end position="99"/>
    </location>
</feature>
<dbReference type="EC" id="3.4.23.36" evidence="9"/>
<evidence type="ECO:0000313" key="12">
    <source>
        <dbReference type="EMBL" id="RIV38370.1"/>
    </source>
</evidence>
<dbReference type="EMBL" id="QXEC01000010">
    <property type="protein sequence ID" value="RIV38370.1"/>
    <property type="molecule type" value="Genomic_DNA"/>
</dbReference>
<feature type="active site" evidence="9">
    <location>
        <position position="140"/>
    </location>
</feature>
<feature type="transmembrane region" description="Helical" evidence="9">
    <location>
        <begin position="106"/>
        <end position="124"/>
    </location>
</feature>
<evidence type="ECO:0000256" key="3">
    <source>
        <dbReference type="ARBA" id="ARBA00022670"/>
    </source>
</evidence>
<evidence type="ECO:0000256" key="11">
    <source>
        <dbReference type="SAM" id="MobiDB-lite"/>
    </source>
</evidence>
<evidence type="ECO:0000256" key="2">
    <source>
        <dbReference type="ARBA" id="ARBA00022475"/>
    </source>
</evidence>
<dbReference type="RefSeq" id="WP_119575592.1">
    <property type="nucleotide sequence ID" value="NZ_QXEC01000010.1"/>
</dbReference>
<comment type="caution">
    <text evidence="12">The sequence shown here is derived from an EMBL/GenBank/DDBJ whole genome shotgun (WGS) entry which is preliminary data.</text>
</comment>
<keyword evidence="2 9" id="KW-1003">Cell membrane</keyword>
<keyword evidence="3 9" id="KW-0645">Protease</keyword>
<evidence type="ECO:0000256" key="8">
    <source>
        <dbReference type="ARBA" id="ARBA00023136"/>
    </source>
</evidence>
<dbReference type="PRINTS" id="PR00781">
    <property type="entry name" value="LIPOSIGPTASE"/>
</dbReference>
<dbReference type="Pfam" id="PF01252">
    <property type="entry name" value="Peptidase_A8"/>
    <property type="match status" value="1"/>
</dbReference>